<dbReference type="PROSITE" id="PS00034">
    <property type="entry name" value="PAIRED_1"/>
    <property type="match status" value="1"/>
</dbReference>
<dbReference type="InterPro" id="IPR009057">
    <property type="entry name" value="Homeodomain-like_sf"/>
</dbReference>
<feature type="compositionally biased region" description="Low complexity" evidence="8">
    <location>
        <begin position="839"/>
        <end position="850"/>
    </location>
</feature>
<evidence type="ECO:0000256" key="5">
    <source>
        <dbReference type="ARBA" id="ARBA00023125"/>
    </source>
</evidence>
<feature type="region of interest" description="Disordered" evidence="8">
    <location>
        <begin position="818"/>
        <end position="856"/>
    </location>
</feature>
<evidence type="ECO:0000256" key="7">
    <source>
        <dbReference type="ARBA" id="ARBA00023242"/>
    </source>
</evidence>
<dbReference type="AlphaFoldDB" id="A0AAD9K282"/>
<evidence type="ECO:0000256" key="6">
    <source>
        <dbReference type="ARBA" id="ARBA00023163"/>
    </source>
</evidence>
<feature type="compositionally biased region" description="Polar residues" evidence="8">
    <location>
        <begin position="221"/>
        <end position="234"/>
    </location>
</feature>
<dbReference type="GO" id="GO:0005634">
    <property type="term" value="C:nucleus"/>
    <property type="evidence" value="ECO:0007669"/>
    <property type="project" value="UniProtKB-SubCell"/>
</dbReference>
<feature type="region of interest" description="Disordered" evidence="8">
    <location>
        <begin position="1"/>
        <end position="29"/>
    </location>
</feature>
<dbReference type="FunFam" id="1.10.10.10:FF:000003">
    <property type="entry name" value="Paired box protein Pax-6"/>
    <property type="match status" value="1"/>
</dbReference>
<keyword evidence="11" id="KW-1185">Reference proteome</keyword>
<evidence type="ECO:0000256" key="2">
    <source>
        <dbReference type="ARBA" id="ARBA00022473"/>
    </source>
</evidence>
<organism evidence="10 11">
    <name type="scientific">Paralvinella palmiformis</name>
    <dbReference type="NCBI Taxonomy" id="53620"/>
    <lineage>
        <taxon>Eukaryota</taxon>
        <taxon>Metazoa</taxon>
        <taxon>Spiralia</taxon>
        <taxon>Lophotrochozoa</taxon>
        <taxon>Annelida</taxon>
        <taxon>Polychaeta</taxon>
        <taxon>Sedentaria</taxon>
        <taxon>Canalipalpata</taxon>
        <taxon>Terebellida</taxon>
        <taxon>Terebelliformia</taxon>
        <taxon>Alvinellidae</taxon>
        <taxon>Paralvinella</taxon>
    </lineage>
</organism>
<feature type="compositionally biased region" description="Polar residues" evidence="8">
    <location>
        <begin position="561"/>
        <end position="575"/>
    </location>
</feature>
<feature type="compositionally biased region" description="Polar residues" evidence="8">
    <location>
        <begin position="249"/>
        <end position="266"/>
    </location>
</feature>
<dbReference type="GO" id="GO:0000981">
    <property type="term" value="F:DNA-binding transcription factor activity, RNA polymerase II-specific"/>
    <property type="evidence" value="ECO:0007669"/>
    <property type="project" value="TreeGrafter"/>
</dbReference>
<keyword evidence="4" id="KW-0805">Transcription regulation</keyword>
<dbReference type="PANTHER" id="PTHR45636">
    <property type="entry name" value="PAIRED BOX PROTEIN PAX-6-RELATED-RELATED"/>
    <property type="match status" value="1"/>
</dbReference>
<feature type="compositionally biased region" description="Basic and acidic residues" evidence="8">
    <location>
        <begin position="918"/>
        <end position="933"/>
    </location>
</feature>
<comment type="subcellular location">
    <subcellularLocation>
        <location evidence="1">Nucleus</location>
    </subcellularLocation>
</comment>
<dbReference type="InterPro" id="IPR001523">
    <property type="entry name" value="Paired_dom"/>
</dbReference>
<dbReference type="Pfam" id="PF00292">
    <property type="entry name" value="PAX"/>
    <property type="match status" value="1"/>
</dbReference>
<feature type="compositionally biased region" description="Polar residues" evidence="8">
    <location>
        <begin position="901"/>
        <end position="910"/>
    </location>
</feature>
<dbReference type="PROSITE" id="PS51057">
    <property type="entry name" value="PAIRED_2"/>
    <property type="match status" value="1"/>
</dbReference>
<name>A0AAD9K282_9ANNE</name>
<dbReference type="PRINTS" id="PR00027">
    <property type="entry name" value="PAIREDBOX"/>
</dbReference>
<dbReference type="Gene3D" id="1.10.10.10">
    <property type="entry name" value="Winged helix-like DNA-binding domain superfamily/Winged helix DNA-binding domain"/>
    <property type="match status" value="2"/>
</dbReference>
<dbReference type="EMBL" id="JAODUP010000077">
    <property type="protein sequence ID" value="KAK2163564.1"/>
    <property type="molecule type" value="Genomic_DNA"/>
</dbReference>
<feature type="domain" description="Paired" evidence="9">
    <location>
        <begin position="253"/>
        <end position="379"/>
    </location>
</feature>
<reference evidence="10" key="1">
    <citation type="journal article" date="2023" name="Mol. Biol. Evol.">
        <title>Third-Generation Sequencing Reveals the Adaptive Role of the Epigenome in Three Deep-Sea Polychaetes.</title>
        <authorList>
            <person name="Perez M."/>
            <person name="Aroh O."/>
            <person name="Sun Y."/>
            <person name="Lan Y."/>
            <person name="Juniper S.K."/>
            <person name="Young C.R."/>
            <person name="Angers B."/>
            <person name="Qian P.Y."/>
        </authorList>
    </citation>
    <scope>NUCLEOTIDE SEQUENCE</scope>
    <source>
        <strain evidence="10">P08H-3</strain>
    </source>
</reference>
<evidence type="ECO:0000259" key="9">
    <source>
        <dbReference type="PROSITE" id="PS51057"/>
    </source>
</evidence>
<feature type="compositionally biased region" description="Basic and acidic residues" evidence="8">
    <location>
        <begin position="237"/>
        <end position="248"/>
    </location>
</feature>
<feature type="region of interest" description="Disordered" evidence="8">
    <location>
        <begin position="879"/>
        <end position="956"/>
    </location>
</feature>
<evidence type="ECO:0000256" key="1">
    <source>
        <dbReference type="ARBA" id="ARBA00004123"/>
    </source>
</evidence>
<feature type="region of interest" description="Disordered" evidence="8">
    <location>
        <begin position="191"/>
        <end position="268"/>
    </location>
</feature>
<feature type="compositionally biased region" description="Low complexity" evidence="8">
    <location>
        <begin position="196"/>
        <end position="215"/>
    </location>
</feature>
<evidence type="ECO:0000313" key="10">
    <source>
        <dbReference type="EMBL" id="KAK2163564.1"/>
    </source>
</evidence>
<dbReference type="SMART" id="SM00351">
    <property type="entry name" value="PAX"/>
    <property type="match status" value="1"/>
</dbReference>
<evidence type="ECO:0000313" key="11">
    <source>
        <dbReference type="Proteomes" id="UP001208570"/>
    </source>
</evidence>
<keyword evidence="5" id="KW-0238">DNA-binding</keyword>
<dbReference type="GO" id="GO:0000978">
    <property type="term" value="F:RNA polymerase II cis-regulatory region sequence-specific DNA binding"/>
    <property type="evidence" value="ECO:0007669"/>
    <property type="project" value="TreeGrafter"/>
</dbReference>
<dbReference type="InterPro" id="IPR036388">
    <property type="entry name" value="WH-like_DNA-bd_sf"/>
</dbReference>
<feature type="compositionally biased region" description="Polar residues" evidence="8">
    <location>
        <begin position="411"/>
        <end position="423"/>
    </location>
</feature>
<keyword evidence="7" id="KW-0539">Nucleus</keyword>
<dbReference type="SUPFAM" id="SSF46689">
    <property type="entry name" value="Homeodomain-like"/>
    <property type="match status" value="1"/>
</dbReference>
<sequence length="979" mass="103509">MTTAQVQVKKEVNDPEYDKSASTDESATSVPSVNAGIATTVHATSAYDTKVVTSGLAYGGSIAGQATLATPTMLAVNGIAASQGLVAADPAALVAAQLAKAQTSITGISVAASVPQVATGMRMPCVIPNVLTQPGLVGPGSNPVLVVPRPFTQDFLYGIQQGLPCSTPGGATIVVTQDGSDGCDDVLDLSKHRSPESAATPVTTTTTSATTATTEVVEKNQPITSLDLSSNMENGETDEHNKSGEQKNGKTVNGKNINQYGRTFTNGRPLPDPLRIQILQLALQGVRPCEISRQLQVSHGCVSKILNRYRKTGSINPGQIGGSKPKVTTPDVVNRVRLYKMDNPQMFAWEIRQRLLEEGVCTEKNIPSISSINRIIRDKSLVQRRGYHLSEDGQQILLYEDDDTSSDVSTEQNDTATDLSQGSPIDASNRDSGTGTKLLQDMARIAQQQGGGMVLPTTVAEDSVVPVPATTPTHSQVQLTSGATPVQVKQDVSSPEGPNAFNVALQKGNQNLTLHYQEMFEKLAAQVANNMVTKKSIVVKGEEVTEPLVVAPEAHVNGITNMASKPRMPNSSPEDNISCRKNPRKGTPVKLQSPRKHFVSETKEKGFVDIKVPNYNTAAIAKTAGSSPKSGTVLDLSPPARKLQLGLVQEASVEAISEETSKKLTAEGVPTVEILPSDGRNQNPTDKSPAACDEKTETMDEIKSQILVLNGREYEIVALGDGRWISRNEYEIMKGLQSGKPASKVSSLSDKHKSEIEAACHSISNMGSDISSNGRTPISNGGAEGFRVCDAVSEAGAKAVDLCSCRKSESISRCLVSHDGLDGENHESVSEEKRESLHSSSSSSSPSSSSGNLADGMECGGVKRKADCSEFNKDVPRAKKRQKLTSDTTDGGAASIKEQGDNATDSTEQGDNAMDIKGNSDDASQKLAAEADKAISSPDMDQLQIAPDSPEENGNVKCLLSMPKLTSNGGDTVPCSCST</sequence>
<comment type="caution">
    <text evidence="10">The sequence shown here is derived from an EMBL/GenBank/DDBJ whole genome shotgun (WGS) entry which is preliminary data.</text>
</comment>
<protein>
    <recommendedName>
        <fullName evidence="9">Paired domain-containing protein</fullName>
    </recommendedName>
</protein>
<dbReference type="InterPro" id="IPR043182">
    <property type="entry name" value="PAIRED_DNA-bd_dom"/>
</dbReference>
<gene>
    <name evidence="10" type="ORF">LSH36_77g02048</name>
</gene>
<feature type="region of interest" description="Disordered" evidence="8">
    <location>
        <begin position="561"/>
        <end position="600"/>
    </location>
</feature>
<keyword evidence="2" id="KW-0217">Developmental protein</keyword>
<dbReference type="PANTHER" id="PTHR45636:SF52">
    <property type="entry name" value="PAIRED DOMAIN-CONTAINING PROTEIN"/>
    <property type="match status" value="1"/>
</dbReference>
<feature type="compositionally biased region" description="Basic and acidic residues" evidence="8">
    <location>
        <begin position="819"/>
        <end position="837"/>
    </location>
</feature>
<feature type="compositionally biased region" description="Basic and acidic residues" evidence="8">
    <location>
        <begin position="8"/>
        <end position="22"/>
    </location>
</feature>
<proteinExistence type="predicted"/>
<evidence type="ECO:0000256" key="3">
    <source>
        <dbReference type="ARBA" id="ARBA00022724"/>
    </source>
</evidence>
<evidence type="ECO:0000256" key="4">
    <source>
        <dbReference type="ARBA" id="ARBA00023015"/>
    </source>
</evidence>
<evidence type="ECO:0000256" key="8">
    <source>
        <dbReference type="SAM" id="MobiDB-lite"/>
    </source>
</evidence>
<feature type="region of interest" description="Disordered" evidence="8">
    <location>
        <begin position="670"/>
        <end position="697"/>
    </location>
</feature>
<feature type="region of interest" description="Disordered" evidence="8">
    <location>
        <begin position="399"/>
        <end position="435"/>
    </location>
</feature>
<keyword evidence="3" id="KW-0563">Paired box</keyword>
<keyword evidence="6" id="KW-0804">Transcription</keyword>
<dbReference type="InterPro" id="IPR043565">
    <property type="entry name" value="PAX_fam"/>
</dbReference>
<dbReference type="Proteomes" id="UP001208570">
    <property type="component" value="Unassembled WGS sequence"/>
</dbReference>
<accession>A0AAD9K282</accession>